<evidence type="ECO:0000259" key="3">
    <source>
        <dbReference type="Pfam" id="PF02397"/>
    </source>
</evidence>
<feature type="transmembrane region" description="Helical" evidence="2">
    <location>
        <begin position="12"/>
        <end position="33"/>
    </location>
</feature>
<evidence type="ECO:0000313" key="5">
    <source>
        <dbReference type="Proteomes" id="UP000287853"/>
    </source>
</evidence>
<evidence type="ECO:0000313" key="4">
    <source>
        <dbReference type="EMBL" id="RWX45068.1"/>
    </source>
</evidence>
<dbReference type="PANTHER" id="PTHR30576">
    <property type="entry name" value="COLANIC BIOSYNTHESIS UDP-GLUCOSE LIPID CARRIER TRANSFERASE"/>
    <property type="match status" value="1"/>
</dbReference>
<dbReference type="InterPro" id="IPR003362">
    <property type="entry name" value="Bact_transf"/>
</dbReference>
<protein>
    <submittedName>
        <fullName evidence="4">Sugar transferase involved in LPS biosynthesis (Colanic, teichoic acid)</fullName>
    </submittedName>
</protein>
<accession>A0A3S3QE33</accession>
<keyword evidence="2" id="KW-0812">Transmembrane</keyword>
<evidence type="ECO:0000256" key="1">
    <source>
        <dbReference type="ARBA" id="ARBA00006464"/>
    </source>
</evidence>
<dbReference type="AlphaFoldDB" id="A0A3S3QE33"/>
<gene>
    <name evidence="4" type="ORF">H206_02386</name>
</gene>
<keyword evidence="2" id="KW-0472">Membrane</keyword>
<dbReference type="PANTHER" id="PTHR30576:SF8">
    <property type="entry name" value="UNDECAPRENYL-PHOSPHATE GALACTOSE PHOSPHOTRANSFERASE"/>
    <property type="match status" value="1"/>
</dbReference>
<name>A0A3S3QE33_9BACT</name>
<proteinExistence type="inferred from homology"/>
<evidence type="ECO:0000256" key="2">
    <source>
        <dbReference type="SAM" id="Phobius"/>
    </source>
</evidence>
<feature type="domain" description="Bacterial sugar transferase" evidence="3">
    <location>
        <begin position="3"/>
        <end position="178"/>
    </location>
</feature>
<comment type="similarity">
    <text evidence="1">Belongs to the bacterial sugar transferase family.</text>
</comment>
<comment type="caution">
    <text evidence="4">The sequence shown here is derived from an EMBL/GenBank/DDBJ whole genome shotgun (WGS) entry which is preliminary data.</text>
</comment>
<keyword evidence="5" id="KW-1185">Reference proteome</keyword>
<dbReference type="EMBL" id="MTKO01000083">
    <property type="protein sequence ID" value="RWX45068.1"/>
    <property type="molecule type" value="Genomic_DNA"/>
</dbReference>
<dbReference type="Proteomes" id="UP000287853">
    <property type="component" value="Unassembled WGS sequence"/>
</dbReference>
<keyword evidence="2" id="KW-1133">Transmembrane helix</keyword>
<reference evidence="4 5" key="1">
    <citation type="submission" date="2017-01" db="EMBL/GenBank/DDBJ databases">
        <title>The cable genome- insights into the physiology and evolution of filamentous bacteria capable of sulfide oxidation via long distance electron transfer.</title>
        <authorList>
            <person name="Schreiber L."/>
            <person name="Bjerg J.T."/>
            <person name="Boggild A."/>
            <person name="Van De Vossenberg J."/>
            <person name="Meysman F."/>
            <person name="Nielsen L.P."/>
            <person name="Schramm A."/>
            <person name="Kjeldsen K.U."/>
        </authorList>
    </citation>
    <scope>NUCLEOTIDE SEQUENCE [LARGE SCALE GENOMIC DNA]</scope>
    <source>
        <strain evidence="4">MCF</strain>
    </source>
</reference>
<dbReference type="GO" id="GO:0016780">
    <property type="term" value="F:phosphotransferase activity, for other substituted phosphate groups"/>
    <property type="evidence" value="ECO:0007669"/>
    <property type="project" value="TreeGrafter"/>
</dbReference>
<sequence>MKKRLVDITISIVALLLLSPILFLACLIIYYQMGFPVFFRQLRPGLNGKFFELIKLRTMQELKDKNDNFLPDKRRMTRIGAFLRASSIDEVPELWNVLKGEMSIVGPRPLLMEYLPLYTPEQQRRHEVLPGITGWAQVNGRNSIFWEKKFELDVWYVDNRTLRLDFKIICMTFLKVFKREGISQEGEATSSKFNGSHL</sequence>
<keyword evidence="4" id="KW-0808">Transferase</keyword>
<dbReference type="Pfam" id="PF02397">
    <property type="entry name" value="Bac_transf"/>
    <property type="match status" value="1"/>
</dbReference>
<dbReference type="PROSITE" id="PS51257">
    <property type="entry name" value="PROKAR_LIPOPROTEIN"/>
    <property type="match status" value="1"/>
</dbReference>
<organism evidence="4 5">
    <name type="scientific">Candidatus Electrothrix aarhusensis</name>
    <dbReference type="NCBI Taxonomy" id="1859131"/>
    <lineage>
        <taxon>Bacteria</taxon>
        <taxon>Pseudomonadati</taxon>
        <taxon>Thermodesulfobacteriota</taxon>
        <taxon>Desulfobulbia</taxon>
        <taxon>Desulfobulbales</taxon>
        <taxon>Desulfobulbaceae</taxon>
        <taxon>Candidatus Electrothrix</taxon>
    </lineage>
</organism>